<dbReference type="PANTHER" id="PTHR30588:SF7">
    <property type="entry name" value="BRANCHED-CHAIN AMINO ACID CARRIER PROTEIN SAOUHSC_01411-RELATED"/>
    <property type="match status" value="1"/>
</dbReference>
<dbReference type="EMBL" id="CP033896">
    <property type="protein sequence ID" value="AZA14148.1"/>
    <property type="molecule type" value="Genomic_DNA"/>
</dbReference>
<evidence type="ECO:0000256" key="7">
    <source>
        <dbReference type="ARBA" id="ARBA00022989"/>
    </source>
</evidence>
<gene>
    <name evidence="11" type="primary">brnQ</name>
    <name evidence="11" type="ORF">CCHOA_08805</name>
</gene>
<feature type="coiled-coil region" evidence="9">
    <location>
        <begin position="490"/>
        <end position="541"/>
    </location>
</feature>
<dbReference type="GO" id="GO:0015818">
    <property type="term" value="P:isoleucine transport"/>
    <property type="evidence" value="ECO:0007669"/>
    <property type="project" value="TreeGrafter"/>
</dbReference>
<evidence type="ECO:0000256" key="1">
    <source>
        <dbReference type="ARBA" id="ARBA00004651"/>
    </source>
</evidence>
<dbReference type="Proteomes" id="UP000269019">
    <property type="component" value="Chromosome"/>
</dbReference>
<feature type="transmembrane region" description="Helical" evidence="10">
    <location>
        <begin position="355"/>
        <end position="374"/>
    </location>
</feature>
<evidence type="ECO:0000256" key="9">
    <source>
        <dbReference type="SAM" id="Coils"/>
    </source>
</evidence>
<name>A0A3G6JB07_9CORY</name>
<dbReference type="GO" id="GO:0005304">
    <property type="term" value="F:L-valine transmembrane transporter activity"/>
    <property type="evidence" value="ECO:0007669"/>
    <property type="project" value="TreeGrafter"/>
</dbReference>
<evidence type="ECO:0000256" key="4">
    <source>
        <dbReference type="ARBA" id="ARBA00022475"/>
    </source>
</evidence>
<dbReference type="GO" id="GO:0015820">
    <property type="term" value="P:L-leucine transport"/>
    <property type="evidence" value="ECO:0007669"/>
    <property type="project" value="TreeGrafter"/>
</dbReference>
<evidence type="ECO:0000313" key="11">
    <source>
        <dbReference type="EMBL" id="AZA14148.1"/>
    </source>
</evidence>
<feature type="transmembrane region" description="Helical" evidence="10">
    <location>
        <begin position="92"/>
        <end position="114"/>
    </location>
</feature>
<evidence type="ECO:0000256" key="6">
    <source>
        <dbReference type="ARBA" id="ARBA00022970"/>
    </source>
</evidence>
<feature type="transmembrane region" description="Helical" evidence="10">
    <location>
        <begin position="207"/>
        <end position="226"/>
    </location>
</feature>
<feature type="transmembrane region" description="Helical" evidence="10">
    <location>
        <begin position="328"/>
        <end position="349"/>
    </location>
</feature>
<feature type="transmembrane region" description="Helical" evidence="10">
    <location>
        <begin position="134"/>
        <end position="154"/>
    </location>
</feature>
<keyword evidence="6" id="KW-0029">Amino-acid transport</keyword>
<feature type="transmembrane region" description="Helical" evidence="10">
    <location>
        <begin position="289"/>
        <end position="316"/>
    </location>
</feature>
<dbReference type="KEGG" id="ccho:CCHOA_08805"/>
<feature type="transmembrane region" description="Helical" evidence="10">
    <location>
        <begin position="166"/>
        <end position="187"/>
    </location>
</feature>
<keyword evidence="12" id="KW-1185">Reference proteome</keyword>
<protein>
    <submittedName>
        <fullName evidence="11">Branched-chain amino acid transport system 2 carrier protein</fullName>
    </submittedName>
</protein>
<dbReference type="NCBIfam" id="TIGR00796">
    <property type="entry name" value="livcs"/>
    <property type="match status" value="1"/>
</dbReference>
<feature type="transmembrane region" description="Helical" evidence="10">
    <location>
        <begin position="386"/>
        <end position="405"/>
    </location>
</feature>
<feature type="transmembrane region" description="Helical" evidence="10">
    <location>
        <begin position="247"/>
        <end position="269"/>
    </location>
</feature>
<accession>A0A3G6JB07</accession>
<sequence>MTSQTTLPTTAGSSTAVKTGGIGAIAVAMLMLFSMFFGAGNLIFPPILGASAGSGFPQAISGFLITGVALPIITVIAVAITGRDVQELASRGGVIFGLAFPIAVYLALGAAYALPRTAVVSYSSAVTPVLGVDGAISSAIFSVIFFAIALGLAFDPSGIVDRLGKYLTPALLILLTVLIVLSMTGLVGQPPEASGDYANNPLAAGLIEGYMTMDSLAAMAFGIVVLSSLKGKGIPTGPSLVRGTATAAIGAGIVLVLVYVGLGMVGQIFPGAEHYTDGAKLLSDAANTTMGFTGVILFGGIVLLACLTTAAGLLGATCEFFHKIVPSVSYHAWAIFFAGASIVVSTLGLDVVLAIAAPIIGFLYPIAITLVLLTILEPLLGRQLHWAFRISLTLVTVWAALMTASNMSADVESLISWAPGHDLDLGWMIPTVVAIIVGVIIDYVARPTRAVPLGGEHQIEAELRGEISDEQAIADAIHDAQEILDHNVDTVDLDQAIEETQQTVESLRRAEQQARERLIMVRDARKQARRELTTLRNAKKRQ</sequence>
<dbReference type="PANTHER" id="PTHR30588">
    <property type="entry name" value="BRANCHED-CHAIN AMINO ACID TRANSPORT SYSTEM 2 CARRIER PROTEIN"/>
    <property type="match status" value="1"/>
</dbReference>
<dbReference type="GO" id="GO:0015188">
    <property type="term" value="F:L-isoleucine transmembrane transporter activity"/>
    <property type="evidence" value="ECO:0007669"/>
    <property type="project" value="TreeGrafter"/>
</dbReference>
<keyword evidence="3" id="KW-0813">Transport</keyword>
<dbReference type="Pfam" id="PF05525">
    <property type="entry name" value="Branch_AA_trans"/>
    <property type="match status" value="1"/>
</dbReference>
<proteinExistence type="inferred from homology"/>
<keyword evidence="9" id="KW-0175">Coiled coil</keyword>
<comment type="subcellular location">
    <subcellularLocation>
        <location evidence="1">Cell membrane</location>
        <topology evidence="1">Multi-pass membrane protein</topology>
    </subcellularLocation>
</comment>
<keyword evidence="8 10" id="KW-0472">Membrane</keyword>
<evidence type="ECO:0000313" key="12">
    <source>
        <dbReference type="Proteomes" id="UP000269019"/>
    </source>
</evidence>
<keyword evidence="4" id="KW-1003">Cell membrane</keyword>
<dbReference type="GO" id="GO:0015190">
    <property type="term" value="F:L-leucine transmembrane transporter activity"/>
    <property type="evidence" value="ECO:0007669"/>
    <property type="project" value="TreeGrafter"/>
</dbReference>
<dbReference type="GO" id="GO:0005886">
    <property type="term" value="C:plasma membrane"/>
    <property type="evidence" value="ECO:0007669"/>
    <property type="project" value="UniProtKB-SubCell"/>
</dbReference>
<keyword evidence="7 10" id="KW-1133">Transmembrane helix</keyword>
<evidence type="ECO:0000256" key="8">
    <source>
        <dbReference type="ARBA" id="ARBA00023136"/>
    </source>
</evidence>
<feature type="transmembrane region" description="Helical" evidence="10">
    <location>
        <begin position="56"/>
        <end position="80"/>
    </location>
</feature>
<feature type="transmembrane region" description="Helical" evidence="10">
    <location>
        <begin position="425"/>
        <end position="445"/>
    </location>
</feature>
<evidence type="ECO:0000256" key="2">
    <source>
        <dbReference type="ARBA" id="ARBA00008540"/>
    </source>
</evidence>
<dbReference type="InterPro" id="IPR004685">
    <property type="entry name" value="Brnchd-chn_aa_trnsp_Livcs"/>
</dbReference>
<dbReference type="AlphaFoldDB" id="A0A3G6JB07"/>
<reference evidence="11 12" key="1">
    <citation type="submission" date="2018-11" db="EMBL/GenBank/DDBJ databases">
        <authorList>
            <person name="Kleinhagauer T."/>
            <person name="Glaeser S.P."/>
            <person name="Spergser J."/>
            <person name="Ruckert C."/>
            <person name="Kaempfer P."/>
            <person name="Busse H.-J."/>
        </authorList>
    </citation>
    <scope>NUCLEOTIDE SEQUENCE [LARGE SCALE GENOMIC DNA]</scope>
    <source>
        <strain evidence="11 12">200CH</strain>
    </source>
</reference>
<comment type="similarity">
    <text evidence="2">Belongs to the branched chain amino acid transporter family.</text>
</comment>
<evidence type="ECO:0000256" key="3">
    <source>
        <dbReference type="ARBA" id="ARBA00022448"/>
    </source>
</evidence>
<keyword evidence="5 10" id="KW-0812">Transmembrane</keyword>
<feature type="transmembrane region" description="Helical" evidence="10">
    <location>
        <begin position="21"/>
        <end position="44"/>
    </location>
</feature>
<organism evidence="11 12">
    <name type="scientific">Corynebacterium choanae</name>
    <dbReference type="NCBI Taxonomy" id="1862358"/>
    <lineage>
        <taxon>Bacteria</taxon>
        <taxon>Bacillati</taxon>
        <taxon>Actinomycetota</taxon>
        <taxon>Actinomycetes</taxon>
        <taxon>Mycobacteriales</taxon>
        <taxon>Corynebacteriaceae</taxon>
        <taxon>Corynebacterium</taxon>
    </lineage>
</organism>
<evidence type="ECO:0000256" key="10">
    <source>
        <dbReference type="SAM" id="Phobius"/>
    </source>
</evidence>
<evidence type="ECO:0000256" key="5">
    <source>
        <dbReference type="ARBA" id="ARBA00022692"/>
    </source>
</evidence>